<dbReference type="GO" id="GO:0000155">
    <property type="term" value="F:phosphorelay sensor kinase activity"/>
    <property type="evidence" value="ECO:0007669"/>
    <property type="project" value="InterPro"/>
</dbReference>
<dbReference type="InterPro" id="IPR005467">
    <property type="entry name" value="His_kinase_dom"/>
</dbReference>
<dbReference type="PANTHER" id="PTHR43547">
    <property type="entry name" value="TWO-COMPONENT HISTIDINE KINASE"/>
    <property type="match status" value="1"/>
</dbReference>
<dbReference type="InterPro" id="IPR003594">
    <property type="entry name" value="HATPase_dom"/>
</dbReference>
<feature type="domain" description="Histidine kinase" evidence="2">
    <location>
        <begin position="13"/>
        <end position="245"/>
    </location>
</feature>
<evidence type="ECO:0000313" key="3">
    <source>
        <dbReference type="EMBL" id="QOT81372.1"/>
    </source>
</evidence>
<dbReference type="SUPFAM" id="SSF47384">
    <property type="entry name" value="Homodimeric domain of signal transducing histidine kinase"/>
    <property type="match status" value="1"/>
</dbReference>
<evidence type="ECO:0000259" key="2">
    <source>
        <dbReference type="PROSITE" id="PS50109"/>
    </source>
</evidence>
<dbReference type="AlphaFoldDB" id="A0A643FZL5"/>
<reference evidence="3 4" key="1">
    <citation type="submission" date="2020-10" db="EMBL/GenBank/DDBJ databases">
        <title>Complete genome sequence of Cupriavidus basilensis CCUG 49340T.</title>
        <authorList>
            <person name="Salva-Serra F."/>
            <person name="Donoso R.A."/>
            <person name="Cho K.H."/>
            <person name="Yoo J.A."/>
            <person name="Lee K."/>
            <person name="Yoon S.-H."/>
            <person name="Perez-Pantoja D."/>
            <person name="Moore E.R.B."/>
        </authorList>
    </citation>
    <scope>NUCLEOTIDE SEQUENCE [LARGE SCALE GENOMIC DNA]</scope>
    <source>
        <strain evidence="4">CCUG 49340</strain>
    </source>
</reference>
<keyword evidence="3" id="KW-0418">Kinase</keyword>
<name>A0A643FZL5_9BURK</name>
<dbReference type="EMBL" id="CP062804">
    <property type="protein sequence ID" value="QOT81372.1"/>
    <property type="molecule type" value="Genomic_DNA"/>
</dbReference>
<dbReference type="PROSITE" id="PS50109">
    <property type="entry name" value="HIS_KIN"/>
    <property type="match status" value="1"/>
</dbReference>
<evidence type="ECO:0000313" key="4">
    <source>
        <dbReference type="Proteomes" id="UP000397656"/>
    </source>
</evidence>
<dbReference type="InterPro" id="IPR036097">
    <property type="entry name" value="HisK_dim/P_sf"/>
</dbReference>
<keyword evidence="3" id="KW-0808">Transferase</keyword>
<proteinExistence type="predicted"/>
<accession>A0A643FZL5</accession>
<dbReference type="Proteomes" id="UP000397656">
    <property type="component" value="Chromosome 2"/>
</dbReference>
<dbReference type="SUPFAM" id="SSF55874">
    <property type="entry name" value="ATPase domain of HSP90 chaperone/DNA topoisomerase II/histidine kinase"/>
    <property type="match status" value="1"/>
</dbReference>
<dbReference type="Gene3D" id="3.30.565.10">
    <property type="entry name" value="Histidine kinase-like ATPase, C-terminal domain"/>
    <property type="match status" value="1"/>
</dbReference>
<dbReference type="PANTHER" id="PTHR43547:SF2">
    <property type="entry name" value="HYBRID SIGNAL TRANSDUCTION HISTIDINE KINASE C"/>
    <property type="match status" value="1"/>
</dbReference>
<evidence type="ECO:0000256" key="1">
    <source>
        <dbReference type="ARBA" id="ARBA00022553"/>
    </source>
</evidence>
<gene>
    <name evidence="3" type="ORF">F7R26_028320</name>
</gene>
<protein>
    <submittedName>
        <fullName evidence="3">HAMP domain-containing histidine kinase</fullName>
    </submittedName>
</protein>
<dbReference type="Pfam" id="PF02518">
    <property type="entry name" value="HATPase_c"/>
    <property type="match status" value="1"/>
</dbReference>
<dbReference type="InterPro" id="IPR036890">
    <property type="entry name" value="HATPase_C_sf"/>
</dbReference>
<organism evidence="3 4">
    <name type="scientific">Cupriavidus basilensis</name>
    <dbReference type="NCBI Taxonomy" id="68895"/>
    <lineage>
        <taxon>Bacteria</taxon>
        <taxon>Pseudomonadati</taxon>
        <taxon>Pseudomonadota</taxon>
        <taxon>Betaproteobacteria</taxon>
        <taxon>Burkholderiales</taxon>
        <taxon>Burkholderiaceae</taxon>
        <taxon>Cupriavidus</taxon>
    </lineage>
</organism>
<keyword evidence="1" id="KW-0597">Phosphoprotein</keyword>
<sequence>MQSAAEVATLISQVAHDLRSALNGVQSWAYVLDHSLDTPPASTQRALSGIRTGMLQQLELIEHMEEAVALLADDSAPQWERVDLLAALQKATDEVRPLAEARGVTLAAGCVDGLEGQPAAALLIDADPRRLDPLLRHLLVHCIRHARSADTVEAHLKPEPGRIRLRITESRAPTGARKEERIAVLSDFFRRRKAQGGVYAPRQGTALLLARRLVEMHGAHIEAEGQGCSTDSGSVCIAVSFPLHATPPGTP</sequence>